<dbReference type="PRINTS" id="PR00645">
    <property type="entry name" value="CXCCHMKINER4"/>
</dbReference>
<evidence type="ECO:0000313" key="16">
    <source>
        <dbReference type="EMBL" id="GCC17698.1"/>
    </source>
</evidence>
<evidence type="ECO:0000256" key="2">
    <source>
        <dbReference type="ARBA" id="ARBA00004651"/>
    </source>
</evidence>
<gene>
    <name evidence="16" type="ORF">chiPu_0020636</name>
</gene>
<dbReference type="PANTHER" id="PTHR10489:SF735">
    <property type="entry name" value="C-C CHEMOKINE RECEPTOR TYPE 10"/>
    <property type="match status" value="1"/>
</dbReference>
<comment type="similarity">
    <text evidence="13">Belongs to the G-protein coupled receptor 1 family.</text>
</comment>
<dbReference type="InterPro" id="IPR001277">
    <property type="entry name" value="CXCR4/ACKR2"/>
</dbReference>
<dbReference type="OrthoDB" id="9942559at2759"/>
<dbReference type="FunFam" id="1.20.1070.10:FF:000035">
    <property type="entry name" value="C-C chemokine receptor type 6"/>
    <property type="match status" value="1"/>
</dbReference>
<dbReference type="InterPro" id="IPR000355">
    <property type="entry name" value="Chemokine_rcpt"/>
</dbReference>
<evidence type="ECO:0000256" key="9">
    <source>
        <dbReference type="ARBA" id="ARBA00023157"/>
    </source>
</evidence>
<dbReference type="Proteomes" id="UP000287033">
    <property type="component" value="Unassembled WGS sequence"/>
</dbReference>
<dbReference type="AlphaFoldDB" id="A0A401RHR0"/>
<dbReference type="GO" id="GO:0005769">
    <property type="term" value="C:early endosome"/>
    <property type="evidence" value="ECO:0007669"/>
    <property type="project" value="UniProtKB-SubCell"/>
</dbReference>
<keyword evidence="11" id="KW-0325">Glycoprotein</keyword>
<feature type="transmembrane region" description="Helical" evidence="14">
    <location>
        <begin position="92"/>
        <end position="112"/>
    </location>
</feature>
<keyword evidence="7 13" id="KW-0297">G-protein coupled receptor</keyword>
<comment type="subcellular location">
    <subcellularLocation>
        <location evidence="2">Cell membrane</location>
        <topology evidence="2">Multi-pass membrane protein</topology>
    </subcellularLocation>
    <subcellularLocation>
        <location evidence="1">Early endosome</location>
    </subcellularLocation>
</comment>
<accession>A0A401RHR0</accession>
<proteinExistence type="inferred from homology"/>
<feature type="transmembrane region" description="Helical" evidence="14">
    <location>
        <begin position="291"/>
        <end position="310"/>
    </location>
</feature>
<dbReference type="PANTHER" id="PTHR10489">
    <property type="entry name" value="CELL ADHESION MOLECULE"/>
    <property type="match status" value="1"/>
</dbReference>
<protein>
    <recommendedName>
        <fullName evidence="15">G-protein coupled receptors family 1 profile domain-containing protein</fullName>
    </recommendedName>
</protein>
<evidence type="ECO:0000256" key="1">
    <source>
        <dbReference type="ARBA" id="ARBA00004412"/>
    </source>
</evidence>
<dbReference type="GO" id="GO:0060326">
    <property type="term" value="P:cell chemotaxis"/>
    <property type="evidence" value="ECO:0007669"/>
    <property type="project" value="TreeGrafter"/>
</dbReference>
<comment type="caution">
    <text evidence="16">The sequence shown here is derived from an EMBL/GenBank/DDBJ whole genome shotgun (WGS) entry which is preliminary data.</text>
</comment>
<dbReference type="Gene3D" id="1.20.1070.10">
    <property type="entry name" value="Rhodopsin 7-helix transmembrane proteins"/>
    <property type="match status" value="1"/>
</dbReference>
<keyword evidence="4 13" id="KW-0812">Transmembrane</keyword>
<evidence type="ECO:0000256" key="12">
    <source>
        <dbReference type="ARBA" id="ARBA00023224"/>
    </source>
</evidence>
<evidence type="ECO:0000313" key="17">
    <source>
        <dbReference type="Proteomes" id="UP000287033"/>
    </source>
</evidence>
<dbReference type="GO" id="GO:0006955">
    <property type="term" value="P:immune response"/>
    <property type="evidence" value="ECO:0007669"/>
    <property type="project" value="TreeGrafter"/>
</dbReference>
<sequence>MAFASIANTRVPGALKITSFKHFGHFSACRPAGATQRVRHCVKTSGTMASSDSGATNYPDTGFTGTFDYSDLPSPCDKTEVQSIISTLQPCIYSLVFILGLVGNGLVLGTYVHYRRMKATTDMYLLNLAIADLLFLLTLPFLAASSQTGWIFGKFMCVIVQILYKMNVYSGFLFLMCVSVDRYFVIVRATVAHRLRYKRLQYSRFISFSVWLLSLFLSLQQLIYTKVETGPEAICSVSYPENMNTWIRVATPILQMVLGFFLPLLVMAFCYSVIIKTLLQARNFEKHRAIKVILLVVLIFIVFQAPYNILNIISVMDTLRESGLPCAESKQRDIAEQVTSCLAYTRCCLNPILYVFVGVKFRNNLLKLLRQLRCMEQTQTISSTNRSTSGMNIDSSSTFAW</sequence>
<keyword evidence="12 13" id="KW-0807">Transducer</keyword>
<keyword evidence="8 14" id="KW-0472">Membrane</keyword>
<dbReference type="EMBL" id="BEZZ01002769">
    <property type="protein sequence ID" value="GCC17698.1"/>
    <property type="molecule type" value="Genomic_DNA"/>
</dbReference>
<feature type="domain" description="G-protein coupled receptors family 1 profile" evidence="15">
    <location>
        <begin position="103"/>
        <end position="354"/>
    </location>
</feature>
<evidence type="ECO:0000256" key="8">
    <source>
        <dbReference type="ARBA" id="ARBA00023136"/>
    </source>
</evidence>
<dbReference type="InterPro" id="IPR000276">
    <property type="entry name" value="GPCR_Rhodpsn"/>
</dbReference>
<dbReference type="GO" id="GO:0019722">
    <property type="term" value="P:calcium-mediated signaling"/>
    <property type="evidence" value="ECO:0007669"/>
    <property type="project" value="TreeGrafter"/>
</dbReference>
<evidence type="ECO:0000256" key="10">
    <source>
        <dbReference type="ARBA" id="ARBA00023170"/>
    </source>
</evidence>
<evidence type="ECO:0000256" key="3">
    <source>
        <dbReference type="ARBA" id="ARBA00022475"/>
    </source>
</evidence>
<keyword evidence="10 13" id="KW-0675">Receptor</keyword>
<evidence type="ECO:0000256" key="6">
    <source>
        <dbReference type="ARBA" id="ARBA00022989"/>
    </source>
</evidence>
<keyword evidence="3" id="KW-1003">Cell membrane</keyword>
<organism evidence="16 17">
    <name type="scientific">Chiloscyllium punctatum</name>
    <name type="common">Brownbanded bambooshark</name>
    <name type="synonym">Hemiscyllium punctatum</name>
    <dbReference type="NCBI Taxonomy" id="137246"/>
    <lineage>
        <taxon>Eukaryota</taxon>
        <taxon>Metazoa</taxon>
        <taxon>Chordata</taxon>
        <taxon>Craniata</taxon>
        <taxon>Vertebrata</taxon>
        <taxon>Chondrichthyes</taxon>
        <taxon>Elasmobranchii</taxon>
        <taxon>Galeomorphii</taxon>
        <taxon>Galeoidea</taxon>
        <taxon>Orectolobiformes</taxon>
        <taxon>Hemiscylliidae</taxon>
        <taxon>Chiloscyllium</taxon>
    </lineage>
</organism>
<evidence type="ECO:0000256" key="11">
    <source>
        <dbReference type="ARBA" id="ARBA00023180"/>
    </source>
</evidence>
<dbReference type="GO" id="GO:0007204">
    <property type="term" value="P:positive regulation of cytosolic calcium ion concentration"/>
    <property type="evidence" value="ECO:0007669"/>
    <property type="project" value="TreeGrafter"/>
</dbReference>
<dbReference type="GO" id="GO:0019957">
    <property type="term" value="F:C-C chemokine binding"/>
    <property type="evidence" value="ECO:0007669"/>
    <property type="project" value="TreeGrafter"/>
</dbReference>
<evidence type="ECO:0000256" key="5">
    <source>
        <dbReference type="ARBA" id="ARBA00022753"/>
    </source>
</evidence>
<reference evidence="16 17" key="1">
    <citation type="journal article" date="2018" name="Nat. Ecol. Evol.">
        <title>Shark genomes provide insights into elasmobranch evolution and the origin of vertebrates.</title>
        <authorList>
            <person name="Hara Y"/>
            <person name="Yamaguchi K"/>
            <person name="Onimaru K"/>
            <person name="Kadota M"/>
            <person name="Koyanagi M"/>
            <person name="Keeley SD"/>
            <person name="Tatsumi K"/>
            <person name="Tanaka K"/>
            <person name="Motone F"/>
            <person name="Kageyama Y"/>
            <person name="Nozu R"/>
            <person name="Adachi N"/>
            <person name="Nishimura O"/>
            <person name="Nakagawa R"/>
            <person name="Tanegashima C"/>
            <person name="Kiyatake I"/>
            <person name="Matsumoto R"/>
            <person name="Murakumo K"/>
            <person name="Nishida K"/>
            <person name="Terakita A"/>
            <person name="Kuratani S"/>
            <person name="Sato K"/>
            <person name="Hyodo S Kuraku.S."/>
        </authorList>
    </citation>
    <scope>NUCLEOTIDE SEQUENCE [LARGE SCALE GENOMIC DNA]</scope>
</reference>
<evidence type="ECO:0000259" key="15">
    <source>
        <dbReference type="PROSITE" id="PS50262"/>
    </source>
</evidence>
<feature type="transmembrane region" description="Helical" evidence="14">
    <location>
        <begin position="205"/>
        <end position="224"/>
    </location>
</feature>
<keyword evidence="5" id="KW-0967">Endosome</keyword>
<dbReference type="InterPro" id="IPR017452">
    <property type="entry name" value="GPCR_Rhodpsn_7TM"/>
</dbReference>
<evidence type="ECO:0000256" key="13">
    <source>
        <dbReference type="RuleBase" id="RU000688"/>
    </source>
</evidence>
<dbReference type="GO" id="GO:0016493">
    <property type="term" value="F:C-C chemokine receptor activity"/>
    <property type="evidence" value="ECO:0007669"/>
    <property type="project" value="TreeGrafter"/>
</dbReference>
<feature type="transmembrane region" description="Helical" evidence="14">
    <location>
        <begin position="253"/>
        <end position="279"/>
    </location>
</feature>
<evidence type="ECO:0000256" key="7">
    <source>
        <dbReference type="ARBA" id="ARBA00023040"/>
    </source>
</evidence>
<keyword evidence="9" id="KW-1015">Disulfide bond</keyword>
<keyword evidence="17" id="KW-1185">Reference proteome</keyword>
<dbReference type="STRING" id="137246.A0A401RHR0"/>
<dbReference type="PRINTS" id="PR00657">
    <property type="entry name" value="CCCHEMOKINER"/>
</dbReference>
<keyword evidence="6 14" id="KW-1133">Transmembrane helix</keyword>
<name>A0A401RHR0_CHIPU</name>
<dbReference type="PROSITE" id="PS50262">
    <property type="entry name" value="G_PROTEIN_RECEP_F1_2"/>
    <property type="match status" value="1"/>
</dbReference>
<dbReference type="CDD" id="cd15177">
    <property type="entry name" value="7tmA_CCR10"/>
    <property type="match status" value="1"/>
</dbReference>
<dbReference type="OMA" id="CLAYTRC"/>
<dbReference type="SUPFAM" id="SSF81321">
    <property type="entry name" value="Family A G protein-coupled receptor-like"/>
    <property type="match status" value="1"/>
</dbReference>
<dbReference type="GO" id="GO:0009897">
    <property type="term" value="C:external side of plasma membrane"/>
    <property type="evidence" value="ECO:0007669"/>
    <property type="project" value="TreeGrafter"/>
</dbReference>
<dbReference type="PRINTS" id="PR00237">
    <property type="entry name" value="GPCRRHODOPSN"/>
</dbReference>
<dbReference type="PROSITE" id="PS00237">
    <property type="entry name" value="G_PROTEIN_RECEP_F1_1"/>
    <property type="match status" value="1"/>
</dbReference>
<dbReference type="InterPro" id="IPR050119">
    <property type="entry name" value="CCR1-9-like"/>
</dbReference>
<feature type="transmembrane region" description="Helical" evidence="14">
    <location>
        <begin position="124"/>
        <end position="142"/>
    </location>
</feature>
<evidence type="ECO:0000256" key="14">
    <source>
        <dbReference type="SAM" id="Phobius"/>
    </source>
</evidence>
<feature type="transmembrane region" description="Helical" evidence="14">
    <location>
        <begin position="162"/>
        <end position="184"/>
    </location>
</feature>
<dbReference type="Pfam" id="PF00001">
    <property type="entry name" value="7tm_1"/>
    <property type="match status" value="1"/>
</dbReference>
<evidence type="ECO:0000256" key="4">
    <source>
        <dbReference type="ARBA" id="ARBA00022692"/>
    </source>
</evidence>